<evidence type="ECO:0000313" key="4">
    <source>
        <dbReference type="EMBL" id="KAF2275903.1"/>
    </source>
</evidence>
<dbReference type="GO" id="GO:0072670">
    <property type="term" value="P:mitochondrial tRNA threonylcarbamoyladenosine modification"/>
    <property type="evidence" value="ECO:0007669"/>
    <property type="project" value="TreeGrafter"/>
</dbReference>
<feature type="domain" description="Gcp-like" evidence="3">
    <location>
        <begin position="212"/>
        <end position="266"/>
    </location>
</feature>
<dbReference type="InterPro" id="IPR043129">
    <property type="entry name" value="ATPase_NBD"/>
</dbReference>
<organism evidence="4 5">
    <name type="scientific">Westerdykella ornata</name>
    <dbReference type="NCBI Taxonomy" id="318751"/>
    <lineage>
        <taxon>Eukaryota</taxon>
        <taxon>Fungi</taxon>
        <taxon>Dikarya</taxon>
        <taxon>Ascomycota</taxon>
        <taxon>Pezizomycotina</taxon>
        <taxon>Dothideomycetes</taxon>
        <taxon>Pleosporomycetidae</taxon>
        <taxon>Pleosporales</taxon>
        <taxon>Sporormiaceae</taxon>
        <taxon>Westerdykella</taxon>
    </lineage>
</organism>
<evidence type="ECO:0000313" key="5">
    <source>
        <dbReference type="Proteomes" id="UP000800097"/>
    </source>
</evidence>
<comment type="catalytic activity">
    <reaction evidence="1">
        <text>L-threonylcarbamoyladenylate + adenosine(37) in tRNA = N(6)-L-threonylcarbamoyladenosine(37) in tRNA + AMP + H(+)</text>
        <dbReference type="Rhea" id="RHEA:37059"/>
        <dbReference type="Rhea" id="RHEA-COMP:10162"/>
        <dbReference type="Rhea" id="RHEA-COMP:10163"/>
        <dbReference type="ChEBI" id="CHEBI:15378"/>
        <dbReference type="ChEBI" id="CHEBI:73682"/>
        <dbReference type="ChEBI" id="CHEBI:74411"/>
        <dbReference type="ChEBI" id="CHEBI:74418"/>
        <dbReference type="ChEBI" id="CHEBI:456215"/>
        <dbReference type="EC" id="2.3.1.234"/>
    </reaction>
</comment>
<keyword evidence="1" id="KW-0479">Metal-binding</keyword>
<dbReference type="PANTHER" id="PTHR11735">
    <property type="entry name" value="TRNA N6-ADENOSINE THREONYLCARBAMOYLTRANSFERASE"/>
    <property type="match status" value="1"/>
</dbReference>
<dbReference type="HAMAP" id="MF_01445">
    <property type="entry name" value="TsaD"/>
    <property type="match status" value="1"/>
</dbReference>
<dbReference type="RefSeq" id="XP_033653442.1">
    <property type="nucleotide sequence ID" value="XM_033795668.1"/>
</dbReference>
<dbReference type="InterPro" id="IPR000905">
    <property type="entry name" value="Gcp-like_dom"/>
</dbReference>
<dbReference type="Proteomes" id="UP000800097">
    <property type="component" value="Unassembled WGS sequence"/>
</dbReference>
<comment type="subunit">
    <text evidence="1">Homodimer.</text>
</comment>
<dbReference type="Gene3D" id="3.30.420.40">
    <property type="match status" value="2"/>
</dbReference>
<gene>
    <name evidence="4" type="ORF">EI97DRAFT_378569</name>
</gene>
<comment type="function">
    <text evidence="1">Required for the formation of a threonylcarbamoyl group on adenosine at position 37 (t(6)A37) in mitochondrial tRNAs that read codons beginning with adenine. Probably involved in the transfer of the threonylcarbamoyl moiety of threonylcarbamoyl-AMP (TC-AMP) to the N6 group of A37. Involved in mitochondrial genome maintenance.</text>
</comment>
<evidence type="ECO:0000256" key="1">
    <source>
        <dbReference type="HAMAP-Rule" id="MF_03179"/>
    </source>
</evidence>
<dbReference type="OrthoDB" id="10259622at2759"/>
<dbReference type="AlphaFoldDB" id="A0A6A6JII0"/>
<proteinExistence type="inferred from homology"/>
<evidence type="ECO:0000256" key="2">
    <source>
        <dbReference type="SAM" id="MobiDB-lite"/>
    </source>
</evidence>
<dbReference type="GO" id="GO:0061711">
    <property type="term" value="F:tRNA N(6)-L-threonylcarbamoyladenine synthase activity"/>
    <property type="evidence" value="ECO:0007669"/>
    <property type="project" value="UniProtKB-EC"/>
</dbReference>
<dbReference type="PANTHER" id="PTHR11735:SF6">
    <property type="entry name" value="TRNA N6-ADENOSINE THREONYLCARBAMOYLTRANSFERASE, MITOCHONDRIAL"/>
    <property type="match status" value="1"/>
</dbReference>
<protein>
    <recommendedName>
        <fullName evidence="3">Gcp-like domain-containing protein</fullName>
    </recommendedName>
</protein>
<keyword evidence="1" id="KW-0012">Acyltransferase</keyword>
<dbReference type="GO" id="GO:0046872">
    <property type="term" value="F:metal ion binding"/>
    <property type="evidence" value="ECO:0007669"/>
    <property type="project" value="UniProtKB-KW"/>
</dbReference>
<comment type="similarity">
    <text evidence="1">Belongs to the KAE1 / TsaD family.</text>
</comment>
<dbReference type="GO" id="GO:0005739">
    <property type="term" value="C:mitochondrion"/>
    <property type="evidence" value="ECO:0007669"/>
    <property type="project" value="UniProtKB-SubCell"/>
</dbReference>
<dbReference type="EMBL" id="ML986495">
    <property type="protein sequence ID" value="KAF2275903.1"/>
    <property type="molecule type" value="Genomic_DNA"/>
</dbReference>
<keyword evidence="1" id="KW-0496">Mitochondrion</keyword>
<dbReference type="InterPro" id="IPR022450">
    <property type="entry name" value="TsaD"/>
</dbReference>
<dbReference type="SUPFAM" id="SSF53067">
    <property type="entry name" value="Actin-like ATPase domain"/>
    <property type="match status" value="2"/>
</dbReference>
<feature type="region of interest" description="Disordered" evidence="2">
    <location>
        <begin position="97"/>
        <end position="121"/>
    </location>
</feature>
<keyword evidence="1" id="KW-0808">Transferase</keyword>
<keyword evidence="5" id="KW-1185">Reference proteome</keyword>
<dbReference type="GeneID" id="54548843"/>
<accession>A0A6A6JII0</accession>
<feature type="domain" description="Gcp-like" evidence="3">
    <location>
        <begin position="350"/>
        <end position="465"/>
    </location>
</feature>
<comment type="subcellular location">
    <subcellularLocation>
        <location evidence="1">Mitochondrion</location>
    </subcellularLocation>
</comment>
<name>A0A6A6JII0_WESOR</name>
<sequence>MSIRTLTCRTRFAARRLSQLACRGLLTLAIETSCDDTSVAVLETRNSSCGPTSAILHYHKKVTSNNTQYQGVHPLAALCSHQENLVKLVDEAILHLPPRDAPHRTPEKGVSSAADSESTSFRSKRLPDFISVTRGPGMRSNLFTGIDTAKGLAAAWQIDLLGVHHMQAHALTPRLVAALQNTYRPDVVLQAAQPRAHGTRPDYPTIGTNSKIEVEPDFPFLSVLASGGHTLLIQSTSLTDHHVLGSTGDVAVGECLDKVARVVLPSELLQTAKSTMYGALLERFAFSQSQVVESGKGALNPKIEDQGQGNFFLEDSTAEEYRAMYATRYTYTVPRNQEEALRQNTTKWGWNFNQPLAKAGGGVKSKSLEMSFSGLMTAAERAASYQRDSTTGKQTRLVRPPGDLTMEERRDIAREVMRAAFEHISTRVVLGLQHILASPSRSEKVPTVVMSGGVAANSFLRYMYEAPLISSISTAAKTSCMSSAFNSHIAPARCCFRTLLTLEQSCQYPCSAWLSRSENSLSPGSSLHRQRGYDCLGWN</sequence>
<reference evidence="4" key="1">
    <citation type="journal article" date="2020" name="Stud. Mycol.">
        <title>101 Dothideomycetes genomes: a test case for predicting lifestyles and emergence of pathogens.</title>
        <authorList>
            <person name="Haridas S."/>
            <person name="Albert R."/>
            <person name="Binder M."/>
            <person name="Bloem J."/>
            <person name="Labutti K."/>
            <person name="Salamov A."/>
            <person name="Andreopoulos B."/>
            <person name="Baker S."/>
            <person name="Barry K."/>
            <person name="Bills G."/>
            <person name="Bluhm B."/>
            <person name="Cannon C."/>
            <person name="Castanera R."/>
            <person name="Culley D."/>
            <person name="Daum C."/>
            <person name="Ezra D."/>
            <person name="Gonzalez J."/>
            <person name="Henrissat B."/>
            <person name="Kuo A."/>
            <person name="Liang C."/>
            <person name="Lipzen A."/>
            <person name="Lutzoni F."/>
            <person name="Magnuson J."/>
            <person name="Mondo S."/>
            <person name="Nolan M."/>
            <person name="Ohm R."/>
            <person name="Pangilinan J."/>
            <person name="Park H.-J."/>
            <person name="Ramirez L."/>
            <person name="Alfaro M."/>
            <person name="Sun H."/>
            <person name="Tritt A."/>
            <person name="Yoshinaga Y."/>
            <person name="Zwiers L.-H."/>
            <person name="Turgeon B."/>
            <person name="Goodwin S."/>
            <person name="Spatafora J."/>
            <person name="Crous P."/>
            <person name="Grigoriev I."/>
        </authorList>
    </citation>
    <scope>NUCLEOTIDE SEQUENCE</scope>
    <source>
        <strain evidence="4">CBS 379.55</strain>
    </source>
</reference>
<dbReference type="Pfam" id="PF00814">
    <property type="entry name" value="TsaD"/>
    <property type="match status" value="3"/>
</dbReference>
<feature type="compositionally biased region" description="Basic and acidic residues" evidence="2">
    <location>
        <begin position="97"/>
        <end position="107"/>
    </location>
</feature>
<keyword evidence="1" id="KW-0819">tRNA processing</keyword>
<feature type="domain" description="Gcp-like" evidence="3">
    <location>
        <begin position="128"/>
        <end position="188"/>
    </location>
</feature>
<evidence type="ECO:0000259" key="3">
    <source>
        <dbReference type="Pfam" id="PF00814"/>
    </source>
</evidence>
<comment type="cofactor">
    <cofactor evidence="1">
        <name>a divalent metal cation</name>
        <dbReference type="ChEBI" id="CHEBI:60240"/>
    </cofactor>
    <text evidence="1">Binds 1 divalent metal cation per subunit.</text>
</comment>